<proteinExistence type="predicted"/>
<dbReference type="Proteomes" id="UP000041254">
    <property type="component" value="Unassembled WGS sequence"/>
</dbReference>
<gene>
    <name evidence="2" type="ORF">Vbra_1814</name>
</gene>
<dbReference type="AlphaFoldDB" id="A0A0G4GHT4"/>
<accession>A0A0G4GHT4</accession>
<evidence type="ECO:0000313" key="3">
    <source>
        <dbReference type="Proteomes" id="UP000041254"/>
    </source>
</evidence>
<evidence type="ECO:0000313" key="2">
    <source>
        <dbReference type="EMBL" id="CEM29300.1"/>
    </source>
</evidence>
<protein>
    <recommendedName>
        <fullName evidence="4">Secreted protein</fullName>
    </recommendedName>
</protein>
<name>A0A0G4GHT4_VITBC</name>
<feature type="signal peptide" evidence="1">
    <location>
        <begin position="1"/>
        <end position="19"/>
    </location>
</feature>
<evidence type="ECO:0000256" key="1">
    <source>
        <dbReference type="SAM" id="SignalP"/>
    </source>
</evidence>
<dbReference type="VEuPathDB" id="CryptoDB:Vbra_1814"/>
<dbReference type="InParanoid" id="A0A0G4GHT4"/>
<keyword evidence="3" id="KW-1185">Reference proteome</keyword>
<organism evidence="2 3">
    <name type="scientific">Vitrella brassicaformis (strain CCMP3155)</name>
    <dbReference type="NCBI Taxonomy" id="1169540"/>
    <lineage>
        <taxon>Eukaryota</taxon>
        <taxon>Sar</taxon>
        <taxon>Alveolata</taxon>
        <taxon>Colpodellida</taxon>
        <taxon>Vitrellaceae</taxon>
        <taxon>Vitrella</taxon>
    </lineage>
</organism>
<keyword evidence="1" id="KW-0732">Signal</keyword>
<dbReference type="EMBL" id="CDMY01000669">
    <property type="protein sequence ID" value="CEM29300.1"/>
    <property type="molecule type" value="Genomic_DNA"/>
</dbReference>
<evidence type="ECO:0008006" key="4">
    <source>
        <dbReference type="Google" id="ProtNLM"/>
    </source>
</evidence>
<sequence>MLEKVIWMDVALALPLSMATMTDLIDHYAYRMLSAMTTMFCYDGSHVDAHSHISMRGGAAALSAPFQTRHGCMRSCIVCPSTTDDNCKESWTDSTKRLRSSHEQLSEQPPSASAASWATQDMCKCAYVAVRACSYSPVRAALWCPTRTSPQRSTRPAARVLVTRRAGECSRHSGKSYPGTRCPAVGSACWTASVSLTRICTA</sequence>
<feature type="chain" id="PRO_5005190490" description="Secreted protein" evidence="1">
    <location>
        <begin position="20"/>
        <end position="202"/>
    </location>
</feature>
<reference evidence="2 3" key="1">
    <citation type="submission" date="2014-11" db="EMBL/GenBank/DDBJ databases">
        <authorList>
            <person name="Zhu J."/>
            <person name="Qi W."/>
            <person name="Song R."/>
        </authorList>
    </citation>
    <scope>NUCLEOTIDE SEQUENCE [LARGE SCALE GENOMIC DNA]</scope>
</reference>